<protein>
    <submittedName>
        <fullName evidence="1">Leucine-rich repeat-containing protein</fullName>
    </submittedName>
</protein>
<keyword evidence="2" id="KW-1185">Reference proteome</keyword>
<proteinExistence type="predicted"/>
<evidence type="ECO:0000313" key="1">
    <source>
        <dbReference type="EMBL" id="MCI01593.1"/>
    </source>
</evidence>
<feature type="non-terminal residue" evidence="1">
    <location>
        <position position="153"/>
    </location>
</feature>
<dbReference type="PANTHER" id="PTHR35478">
    <property type="entry name" value="ZINC FINGER FYVE DOMAIN PROTEIN"/>
    <property type="match status" value="1"/>
</dbReference>
<comment type="caution">
    <text evidence="1">The sequence shown here is derived from an EMBL/GenBank/DDBJ whole genome shotgun (WGS) entry which is preliminary data.</text>
</comment>
<sequence length="153" mass="17447">MDRVQTDNFTPRPLVRLQNYLAELKPGKNLDDKRLSLNEVLQLFPQLQPLVAAMGWDLLAGKIKARRKLMQLLWTSKSQVIRLEESSLYGNKSDELDLASFVACVNSGQSWNSKFSLVLSGKEQAAFSDEDTYSDHFVENFVLERLSVQTPIR</sequence>
<dbReference type="EMBL" id="LXQA010046549">
    <property type="protein sequence ID" value="MCI01593.1"/>
    <property type="molecule type" value="Genomic_DNA"/>
</dbReference>
<dbReference type="PANTHER" id="PTHR35478:SF1">
    <property type="entry name" value="ZINC FINGER FYVE DOMAIN-CONTAINING PROTEIN 26"/>
    <property type="match status" value="1"/>
</dbReference>
<name>A0A392NP47_9FABA</name>
<reference evidence="1 2" key="1">
    <citation type="journal article" date="2018" name="Front. Plant Sci.">
        <title>Red Clover (Trifolium pratense) and Zigzag Clover (T. medium) - A Picture of Genomic Similarities and Differences.</title>
        <authorList>
            <person name="Dluhosova J."/>
            <person name="Istvanek J."/>
            <person name="Nedelnik J."/>
            <person name="Repkova J."/>
        </authorList>
    </citation>
    <scope>NUCLEOTIDE SEQUENCE [LARGE SCALE GENOMIC DNA]</scope>
    <source>
        <strain evidence="2">cv. 10/8</strain>
        <tissue evidence="1">Leaf</tissue>
    </source>
</reference>
<dbReference type="Proteomes" id="UP000265520">
    <property type="component" value="Unassembled WGS sequence"/>
</dbReference>
<evidence type="ECO:0000313" key="2">
    <source>
        <dbReference type="Proteomes" id="UP000265520"/>
    </source>
</evidence>
<dbReference type="AlphaFoldDB" id="A0A392NP47"/>
<accession>A0A392NP47</accession>
<organism evidence="1 2">
    <name type="scientific">Trifolium medium</name>
    <dbReference type="NCBI Taxonomy" id="97028"/>
    <lineage>
        <taxon>Eukaryota</taxon>
        <taxon>Viridiplantae</taxon>
        <taxon>Streptophyta</taxon>
        <taxon>Embryophyta</taxon>
        <taxon>Tracheophyta</taxon>
        <taxon>Spermatophyta</taxon>
        <taxon>Magnoliopsida</taxon>
        <taxon>eudicotyledons</taxon>
        <taxon>Gunneridae</taxon>
        <taxon>Pentapetalae</taxon>
        <taxon>rosids</taxon>
        <taxon>fabids</taxon>
        <taxon>Fabales</taxon>
        <taxon>Fabaceae</taxon>
        <taxon>Papilionoideae</taxon>
        <taxon>50 kb inversion clade</taxon>
        <taxon>NPAAA clade</taxon>
        <taxon>Hologalegina</taxon>
        <taxon>IRL clade</taxon>
        <taxon>Trifolieae</taxon>
        <taxon>Trifolium</taxon>
    </lineage>
</organism>